<evidence type="ECO:0000313" key="3">
    <source>
        <dbReference type="Proteomes" id="UP000070491"/>
    </source>
</evidence>
<dbReference type="GO" id="GO:0003677">
    <property type="term" value="F:DNA binding"/>
    <property type="evidence" value="ECO:0007669"/>
    <property type="project" value="InterPro"/>
</dbReference>
<comment type="caution">
    <text evidence="2">The sequence shown here is derived from an EMBL/GenBank/DDBJ whole genome shotgun (WGS) entry which is preliminary data.</text>
</comment>
<dbReference type="Gene3D" id="1.20.58.220">
    <property type="entry name" value="Phosphate transport system protein phou homolog 2, domain 2"/>
    <property type="match status" value="2"/>
</dbReference>
<evidence type="ECO:0000259" key="1">
    <source>
        <dbReference type="SMART" id="SM00966"/>
    </source>
</evidence>
<dbReference type="InterPro" id="IPR028366">
    <property type="entry name" value="PhoU"/>
</dbReference>
<dbReference type="InterPro" id="IPR026022">
    <property type="entry name" value="PhoU_dom"/>
</dbReference>
<keyword evidence="3" id="KW-1185">Reference proteome</keyword>
<dbReference type="Pfam" id="PF04014">
    <property type="entry name" value="MazE_antitoxin"/>
    <property type="match status" value="1"/>
</dbReference>
<proteinExistence type="predicted"/>
<dbReference type="InterPro" id="IPR007159">
    <property type="entry name" value="SpoVT-AbrB_dom"/>
</dbReference>
<protein>
    <recommendedName>
        <fullName evidence="1">SpoVT-AbrB domain-containing protein</fullName>
    </recommendedName>
</protein>
<evidence type="ECO:0000313" key="2">
    <source>
        <dbReference type="EMBL" id="KXB05954.1"/>
    </source>
</evidence>
<organism evidence="2 3">
    <name type="scientific">candidate division MSBL1 archaeon SCGC-AAA382F02</name>
    <dbReference type="NCBI Taxonomy" id="1698282"/>
    <lineage>
        <taxon>Archaea</taxon>
        <taxon>Methanobacteriati</taxon>
        <taxon>Methanobacteriota</taxon>
        <taxon>candidate division MSBL1</taxon>
    </lineage>
</organism>
<dbReference type="Pfam" id="PF01895">
    <property type="entry name" value="PhoU"/>
    <property type="match status" value="2"/>
</dbReference>
<gene>
    <name evidence="2" type="ORF">AKJ53_01695</name>
</gene>
<dbReference type="GO" id="GO:0045936">
    <property type="term" value="P:negative regulation of phosphate metabolic process"/>
    <property type="evidence" value="ECO:0007669"/>
    <property type="project" value="InterPro"/>
</dbReference>
<name>A0A133VHQ4_9EURY</name>
<sequence length="342" mass="39031">MNKERSEEVRKIQLTGGSTFTLSLPKKWVEEMDLEAGEKMVVEEQGSSLLLSPAKLEQEESARQAEVNITSDESLDTINRKILSLYLVGYNLIKIKPAEERLKSSQRKGIKEFVRKKLVGTEIISESIEEIKLQTLLSYSELSAKGALRRMYSVATSMQENAMTALEEGDKTLANDVIEIDDEVDRFQMYLIREVKAAIRNPSILEEIGLKSMRECLGYRLVSKNVERVGDHAALVAKNVLEMEETISDESLEMIKEINSFANSIFEKAAESFFEEDYEASEEVIQELREIYRMEEKVNQFLTKESPPEAIRVRLILESIRRIAEYGSDIAEIVLNLTIDKK</sequence>
<dbReference type="InterPro" id="IPR038078">
    <property type="entry name" value="PhoU-like_sf"/>
</dbReference>
<dbReference type="PANTHER" id="PTHR42930:SF2">
    <property type="entry name" value="PHOU DOMAIN-CONTAINING PROTEIN"/>
    <property type="match status" value="1"/>
</dbReference>
<dbReference type="SMART" id="SM00966">
    <property type="entry name" value="SpoVT_AbrB"/>
    <property type="match status" value="1"/>
</dbReference>
<dbReference type="PANTHER" id="PTHR42930">
    <property type="entry name" value="PHOSPHATE-SPECIFIC TRANSPORT SYSTEM ACCESSORY PROTEIN PHOU"/>
    <property type="match status" value="1"/>
</dbReference>
<dbReference type="AlphaFoldDB" id="A0A133VHQ4"/>
<dbReference type="SUPFAM" id="SSF109755">
    <property type="entry name" value="PhoU-like"/>
    <property type="match status" value="1"/>
</dbReference>
<feature type="domain" description="SpoVT-AbrB" evidence="1">
    <location>
        <begin position="14"/>
        <end position="59"/>
    </location>
</feature>
<dbReference type="GO" id="GO:0030643">
    <property type="term" value="P:intracellular phosphate ion homeostasis"/>
    <property type="evidence" value="ECO:0007669"/>
    <property type="project" value="InterPro"/>
</dbReference>
<accession>A0A133VHQ4</accession>
<dbReference type="Proteomes" id="UP000070491">
    <property type="component" value="Unassembled WGS sequence"/>
</dbReference>
<dbReference type="EMBL" id="LHYG01000023">
    <property type="protein sequence ID" value="KXB05954.1"/>
    <property type="molecule type" value="Genomic_DNA"/>
</dbReference>
<reference evidence="2 3" key="1">
    <citation type="journal article" date="2016" name="Sci. Rep.">
        <title>Metabolic traits of an uncultured archaeal lineage -MSBL1- from brine pools of the Red Sea.</title>
        <authorList>
            <person name="Mwirichia R."/>
            <person name="Alam I."/>
            <person name="Rashid M."/>
            <person name="Vinu M."/>
            <person name="Ba-Alawi W."/>
            <person name="Anthony Kamau A."/>
            <person name="Kamanda Ngugi D."/>
            <person name="Goker M."/>
            <person name="Klenk H.P."/>
            <person name="Bajic V."/>
            <person name="Stingl U."/>
        </authorList>
    </citation>
    <scope>NUCLEOTIDE SEQUENCE [LARGE SCALE GENOMIC DNA]</scope>
    <source>
        <strain evidence="2">SCGC-AAA382F02</strain>
    </source>
</reference>